<keyword evidence="3 7" id="KW-0812">Transmembrane</keyword>
<evidence type="ECO:0000256" key="7">
    <source>
        <dbReference type="SAM" id="Phobius"/>
    </source>
</evidence>
<feature type="domain" description="Cation efflux protein transmembrane" evidence="8">
    <location>
        <begin position="30"/>
        <end position="216"/>
    </location>
</feature>
<evidence type="ECO:0000256" key="3">
    <source>
        <dbReference type="ARBA" id="ARBA00022692"/>
    </source>
</evidence>
<dbReference type="Proteomes" id="UP001342418">
    <property type="component" value="Chromosome"/>
</dbReference>
<evidence type="ECO:0000313" key="10">
    <source>
        <dbReference type="Proteomes" id="UP001342418"/>
    </source>
</evidence>
<dbReference type="EMBL" id="CP030941">
    <property type="protein sequence ID" value="UUP16467.1"/>
    <property type="molecule type" value="Genomic_DNA"/>
</dbReference>
<evidence type="ECO:0000256" key="2">
    <source>
        <dbReference type="ARBA" id="ARBA00022448"/>
    </source>
</evidence>
<sequence length="339" mass="37211">MRAVTAVDIPDDRKPDYRKAKWIQWITIAYLVSVAIVLYFVLGSSQAMRAAWLEDMLSIIPSVSWVIATPIAWRKPDGNFPYGYHRAVGIAYLASALPLLGLGLYLIIEAAMKLFQATHPSMGTMVILGEPVWIGWPALLALAYSAIPSVILGRLKLPLARRLHDKPLIADAKMRKADWLTAGAAGIGVIGIGFGIWWLDAAAALLIGLDVLRDGFAQTSRSIGDLADRRPTTAEGGEDDLPERLRDWLCRLSWVENADVRMREAGHVLYGEGFVVPKDEGDLIRRINDAADEALGLDWRVAEFTITPVASLSVVEGRSDGASEPARAARDRHRSRPGR</sequence>
<feature type="transmembrane region" description="Helical" evidence="7">
    <location>
        <begin position="90"/>
        <end position="112"/>
    </location>
</feature>
<feature type="region of interest" description="Disordered" evidence="6">
    <location>
        <begin position="316"/>
        <end position="339"/>
    </location>
</feature>
<evidence type="ECO:0000313" key="9">
    <source>
        <dbReference type="EMBL" id="UUP16467.1"/>
    </source>
</evidence>
<dbReference type="InterPro" id="IPR058533">
    <property type="entry name" value="Cation_efflux_TM"/>
</dbReference>
<keyword evidence="4 7" id="KW-1133">Transmembrane helix</keyword>
<dbReference type="InterPro" id="IPR027469">
    <property type="entry name" value="Cation_efflux_TMD_sf"/>
</dbReference>
<dbReference type="PANTHER" id="PTHR43840:SF15">
    <property type="entry name" value="MITOCHONDRIAL METAL TRANSPORTER 1-RELATED"/>
    <property type="match status" value="1"/>
</dbReference>
<comment type="subcellular location">
    <subcellularLocation>
        <location evidence="1">Membrane</location>
        <topology evidence="1">Multi-pass membrane protein</topology>
    </subcellularLocation>
</comment>
<evidence type="ECO:0000256" key="1">
    <source>
        <dbReference type="ARBA" id="ARBA00004141"/>
    </source>
</evidence>
<evidence type="ECO:0000256" key="5">
    <source>
        <dbReference type="ARBA" id="ARBA00023136"/>
    </source>
</evidence>
<dbReference type="PANTHER" id="PTHR43840">
    <property type="entry name" value="MITOCHONDRIAL METAL TRANSPORTER 1-RELATED"/>
    <property type="match status" value="1"/>
</dbReference>
<evidence type="ECO:0000259" key="8">
    <source>
        <dbReference type="Pfam" id="PF01545"/>
    </source>
</evidence>
<dbReference type="Gene3D" id="1.20.1510.10">
    <property type="entry name" value="Cation efflux protein transmembrane domain"/>
    <property type="match status" value="1"/>
</dbReference>
<accession>A0ABY5MI72</accession>
<keyword evidence="10" id="KW-1185">Reference proteome</keyword>
<dbReference type="Pfam" id="PF01545">
    <property type="entry name" value="Cation_efflux"/>
    <property type="match status" value="1"/>
</dbReference>
<name>A0ABY5MI72_9HYPH</name>
<evidence type="ECO:0000256" key="6">
    <source>
        <dbReference type="SAM" id="MobiDB-lite"/>
    </source>
</evidence>
<gene>
    <name evidence="9" type="ORF">NTH_00914</name>
</gene>
<keyword evidence="5 7" id="KW-0472">Membrane</keyword>
<feature type="transmembrane region" description="Helical" evidence="7">
    <location>
        <begin position="132"/>
        <end position="157"/>
    </location>
</feature>
<dbReference type="SUPFAM" id="SSF161111">
    <property type="entry name" value="Cation efflux protein transmembrane domain-like"/>
    <property type="match status" value="1"/>
</dbReference>
<organism evidence="9 10">
    <name type="scientific">Nitratireductor thuwali</name>
    <dbReference type="NCBI Taxonomy" id="2267699"/>
    <lineage>
        <taxon>Bacteria</taxon>
        <taxon>Pseudomonadati</taxon>
        <taxon>Pseudomonadota</taxon>
        <taxon>Alphaproteobacteria</taxon>
        <taxon>Hyphomicrobiales</taxon>
        <taxon>Phyllobacteriaceae</taxon>
        <taxon>Nitratireductor</taxon>
    </lineage>
</organism>
<evidence type="ECO:0000256" key="4">
    <source>
        <dbReference type="ARBA" id="ARBA00022989"/>
    </source>
</evidence>
<reference evidence="9 10" key="1">
    <citation type="submission" date="2018-07" db="EMBL/GenBank/DDBJ databases">
        <title>Genome sequence of Nitratireductor thuwali#1536.</title>
        <authorList>
            <person name="Michoud G."/>
            <person name="Merlino G."/>
            <person name="Sefrji F.O."/>
            <person name="Daffonchio D."/>
        </authorList>
    </citation>
    <scope>NUCLEOTIDE SEQUENCE [LARGE SCALE GENOMIC DNA]</scope>
    <source>
        <strain evidence="10">Nit1536</strain>
    </source>
</reference>
<proteinExistence type="predicted"/>
<dbReference type="RefSeq" id="WP_338528886.1">
    <property type="nucleotide sequence ID" value="NZ_CP030941.1"/>
</dbReference>
<feature type="transmembrane region" description="Helical" evidence="7">
    <location>
        <begin position="177"/>
        <end position="199"/>
    </location>
</feature>
<dbReference type="InterPro" id="IPR050291">
    <property type="entry name" value="CDF_Transporter"/>
</dbReference>
<protein>
    <recommendedName>
        <fullName evidence="8">Cation efflux protein transmembrane domain-containing protein</fullName>
    </recommendedName>
</protein>
<feature type="compositionally biased region" description="Basic residues" evidence="6">
    <location>
        <begin position="330"/>
        <end position="339"/>
    </location>
</feature>
<keyword evidence="2" id="KW-0813">Transport</keyword>
<feature type="transmembrane region" description="Helical" evidence="7">
    <location>
        <begin position="22"/>
        <end position="42"/>
    </location>
</feature>